<dbReference type="SUPFAM" id="SSF52833">
    <property type="entry name" value="Thioredoxin-like"/>
    <property type="match status" value="2"/>
</dbReference>
<comment type="caution">
    <text evidence="2">The sequence shown here is derived from an EMBL/GenBank/DDBJ whole genome shotgun (WGS) entry which is preliminary data.</text>
</comment>
<sequence>MSPRLTLYYDVVSPFSWFAFEILSRYRPVWGIEVDFVPFFLGGIMQASENQPPANNAFKARYMIVDLVRTGGLINVPITGFPREFPVSSLRAQRLLTYVKAHEPSKLAPASLALWRAYWGDGNSIDKEDVLVQYLTPVLGAEKTKAYLSTSSSDPATKQKLTQETKRATDIGAFGAPWIVVEREVDGKPVVESFFGSDRFENIAMTLGKPYYGPNPGMGSKLFAFEVLCRYRPLWGLEVDFVPCHLAAIMKVSGYKSPTSSPFTANYLIADLIRTGAAIGVPIKGYPRQFPLNTLKAQHLLTYVKANDPSKLVPATLALWRTYWGDGVSIDKDDVLLPCLTPVLGADKAKAYLAVCESDPATKQKLADETKRATDIGVFGAPWIVVEREVDGKTVLDSFYGSDRFESIAMLIGKPYHGLNPGTGTKL</sequence>
<dbReference type="InterPro" id="IPR036249">
    <property type="entry name" value="Thioredoxin-like_sf"/>
</dbReference>
<dbReference type="EMBL" id="JADGIZ020000003">
    <property type="protein sequence ID" value="KAL2919481.1"/>
    <property type="molecule type" value="Genomic_DNA"/>
</dbReference>
<keyword evidence="3" id="KW-1185">Reference proteome</keyword>
<evidence type="ECO:0000313" key="2">
    <source>
        <dbReference type="EMBL" id="KAL2919481.1"/>
    </source>
</evidence>
<dbReference type="InterPro" id="IPR051924">
    <property type="entry name" value="GST_Kappa/NadH"/>
</dbReference>
<proteinExistence type="predicted"/>
<reference evidence="2 3" key="1">
    <citation type="submission" date="2023-09" db="EMBL/GenBank/DDBJ databases">
        <title>Pangenome analysis of Batrachochytrium dendrobatidis and related Chytrids.</title>
        <authorList>
            <person name="Yacoub M.N."/>
            <person name="Stajich J.E."/>
            <person name="James T.Y."/>
        </authorList>
    </citation>
    <scope>NUCLEOTIDE SEQUENCE [LARGE SCALE GENOMIC DNA]</scope>
    <source>
        <strain evidence="2 3">JEL0888</strain>
    </source>
</reference>
<dbReference type="PANTHER" id="PTHR42943">
    <property type="entry name" value="GLUTATHIONE S-TRANSFERASE KAPPA"/>
    <property type="match status" value="1"/>
</dbReference>
<name>A0ABR4NIZ4_9FUNG</name>
<dbReference type="InterPro" id="IPR001853">
    <property type="entry name" value="DSBA-like_thioredoxin_dom"/>
</dbReference>
<organism evidence="2 3">
    <name type="scientific">Polyrhizophydium stewartii</name>
    <dbReference type="NCBI Taxonomy" id="2732419"/>
    <lineage>
        <taxon>Eukaryota</taxon>
        <taxon>Fungi</taxon>
        <taxon>Fungi incertae sedis</taxon>
        <taxon>Chytridiomycota</taxon>
        <taxon>Chytridiomycota incertae sedis</taxon>
        <taxon>Chytridiomycetes</taxon>
        <taxon>Rhizophydiales</taxon>
        <taxon>Rhizophydiales incertae sedis</taxon>
        <taxon>Polyrhizophydium</taxon>
    </lineage>
</organism>
<gene>
    <name evidence="2" type="ORF">HK105_201127</name>
</gene>
<feature type="domain" description="DSBA-like thioredoxin" evidence="1">
    <location>
        <begin position="224"/>
        <end position="409"/>
    </location>
</feature>
<dbReference type="PANTHER" id="PTHR42943:SF2">
    <property type="entry name" value="GLUTATHIONE S-TRANSFERASE KAPPA 1"/>
    <property type="match status" value="1"/>
</dbReference>
<evidence type="ECO:0000313" key="3">
    <source>
        <dbReference type="Proteomes" id="UP001527925"/>
    </source>
</evidence>
<dbReference type="Pfam" id="PF01323">
    <property type="entry name" value="DSBA"/>
    <property type="match status" value="2"/>
</dbReference>
<dbReference type="Gene3D" id="3.40.30.10">
    <property type="entry name" value="Glutaredoxin"/>
    <property type="match status" value="2"/>
</dbReference>
<evidence type="ECO:0000259" key="1">
    <source>
        <dbReference type="Pfam" id="PF01323"/>
    </source>
</evidence>
<accession>A0ABR4NIZ4</accession>
<dbReference type="Proteomes" id="UP001527925">
    <property type="component" value="Unassembled WGS sequence"/>
</dbReference>
<protein>
    <recommendedName>
        <fullName evidence="1">DSBA-like thioredoxin domain-containing protein</fullName>
    </recommendedName>
</protein>
<feature type="domain" description="DSBA-like thioredoxin" evidence="1">
    <location>
        <begin position="5"/>
        <end position="206"/>
    </location>
</feature>